<dbReference type="PATRIC" id="fig|331679.3.peg.383"/>
<keyword evidence="8" id="KW-1185">Reference proteome</keyword>
<feature type="transmembrane region" description="Helical" evidence="6">
    <location>
        <begin position="42"/>
        <end position="62"/>
    </location>
</feature>
<comment type="subcellular location">
    <subcellularLocation>
        <location evidence="1">Cell membrane</location>
        <topology evidence="1">Multi-pass membrane protein</topology>
    </subcellularLocation>
</comment>
<feature type="transmembrane region" description="Helical" evidence="6">
    <location>
        <begin position="100"/>
        <end position="119"/>
    </location>
</feature>
<dbReference type="AlphaFoldDB" id="A0A0R2L4X9"/>
<dbReference type="PANTHER" id="PTHR30213">
    <property type="entry name" value="INNER MEMBRANE PROTEIN YHJD"/>
    <property type="match status" value="1"/>
</dbReference>
<feature type="transmembrane region" description="Helical" evidence="6">
    <location>
        <begin position="187"/>
        <end position="207"/>
    </location>
</feature>
<feature type="transmembrane region" description="Helical" evidence="6">
    <location>
        <begin position="216"/>
        <end position="239"/>
    </location>
</feature>
<evidence type="ECO:0000256" key="5">
    <source>
        <dbReference type="ARBA" id="ARBA00023136"/>
    </source>
</evidence>
<sequence>MVKGVISMKFEVVKRKTMTFSRALFKRFGDAEVSNNAIVLSYYSLLSVFPAVMFLGSILPLLNVHSDTALAYIKTAVPPAIYEIMGPIVKDFLEQGNGGVFSLSVILTLYSASQVVAAFRGAINRAYGIDKPQNSIVNRIISFILTIIIVVVMGILIIVFSFSQAVVEYLTPILKLPRNWFDVIGQVKWPLTLVGIFIGLMVLYYLAPNVKIKFKYVLPGAITATIGSMLLSQLFSVYLQYFAKSVTSYKTLGTFIVIMFWLNFSALILLLGGVINATVQELKTKGELEKRI</sequence>
<evidence type="ECO:0000313" key="8">
    <source>
        <dbReference type="Proteomes" id="UP000051859"/>
    </source>
</evidence>
<protein>
    <submittedName>
        <fullName evidence="7">Ribonuclease BN-like family protein</fullName>
    </submittedName>
</protein>
<evidence type="ECO:0000256" key="6">
    <source>
        <dbReference type="SAM" id="Phobius"/>
    </source>
</evidence>
<dbReference type="PIRSF" id="PIRSF035875">
    <property type="entry name" value="RNase_BN"/>
    <property type="match status" value="1"/>
</dbReference>
<accession>A0A0R2L4X9</accession>
<dbReference type="InterPro" id="IPR017039">
    <property type="entry name" value="Virul_fac_BrkB"/>
</dbReference>
<keyword evidence="2" id="KW-1003">Cell membrane</keyword>
<feature type="transmembrane region" description="Helical" evidence="6">
    <location>
        <begin position="140"/>
        <end position="167"/>
    </location>
</feature>
<dbReference type="Proteomes" id="UP000051859">
    <property type="component" value="Unassembled WGS sequence"/>
</dbReference>
<organism evidence="7 8">
    <name type="scientific">Pediococcus stilesii</name>
    <dbReference type="NCBI Taxonomy" id="331679"/>
    <lineage>
        <taxon>Bacteria</taxon>
        <taxon>Bacillati</taxon>
        <taxon>Bacillota</taxon>
        <taxon>Bacilli</taxon>
        <taxon>Lactobacillales</taxon>
        <taxon>Lactobacillaceae</taxon>
        <taxon>Pediococcus</taxon>
    </lineage>
</organism>
<evidence type="ECO:0000256" key="2">
    <source>
        <dbReference type="ARBA" id="ARBA00022475"/>
    </source>
</evidence>
<name>A0A0R2L4X9_9LACO</name>
<dbReference type="STRING" id="331679.IV81_GL000377"/>
<dbReference type="Pfam" id="PF03631">
    <property type="entry name" value="Virul_fac_BrkB"/>
    <property type="match status" value="1"/>
</dbReference>
<proteinExistence type="predicted"/>
<reference evidence="7 8" key="1">
    <citation type="journal article" date="2015" name="Genome Announc.">
        <title>Expanding the biotechnology potential of lactobacilli through comparative genomics of 213 strains and associated genera.</title>
        <authorList>
            <person name="Sun Z."/>
            <person name="Harris H.M."/>
            <person name="McCann A."/>
            <person name="Guo C."/>
            <person name="Argimon S."/>
            <person name="Zhang W."/>
            <person name="Yang X."/>
            <person name="Jeffery I.B."/>
            <person name="Cooney J.C."/>
            <person name="Kagawa T.F."/>
            <person name="Liu W."/>
            <person name="Song Y."/>
            <person name="Salvetti E."/>
            <person name="Wrobel A."/>
            <person name="Rasinkangas P."/>
            <person name="Parkhill J."/>
            <person name="Rea M.C."/>
            <person name="O'Sullivan O."/>
            <person name="Ritari J."/>
            <person name="Douillard F.P."/>
            <person name="Paul Ross R."/>
            <person name="Yang R."/>
            <person name="Briner A.E."/>
            <person name="Felis G.E."/>
            <person name="de Vos W.M."/>
            <person name="Barrangou R."/>
            <person name="Klaenhammer T.R."/>
            <person name="Caufield P.W."/>
            <person name="Cui Y."/>
            <person name="Zhang H."/>
            <person name="O'Toole P.W."/>
        </authorList>
    </citation>
    <scope>NUCLEOTIDE SEQUENCE [LARGE SCALE GENOMIC DNA]</scope>
    <source>
        <strain evidence="7 8">DSM 18001</strain>
    </source>
</reference>
<evidence type="ECO:0000256" key="3">
    <source>
        <dbReference type="ARBA" id="ARBA00022692"/>
    </source>
</evidence>
<evidence type="ECO:0000256" key="4">
    <source>
        <dbReference type="ARBA" id="ARBA00022989"/>
    </source>
</evidence>
<keyword evidence="5 6" id="KW-0472">Membrane</keyword>
<keyword evidence="3 6" id="KW-0812">Transmembrane</keyword>
<dbReference type="GO" id="GO:0005886">
    <property type="term" value="C:plasma membrane"/>
    <property type="evidence" value="ECO:0007669"/>
    <property type="project" value="UniProtKB-SubCell"/>
</dbReference>
<keyword evidence="4 6" id="KW-1133">Transmembrane helix</keyword>
<gene>
    <name evidence="7" type="ORF">IV81_GL000377</name>
</gene>
<dbReference type="PANTHER" id="PTHR30213:SF0">
    <property type="entry name" value="UPF0761 MEMBRANE PROTEIN YIHY"/>
    <property type="match status" value="1"/>
</dbReference>
<evidence type="ECO:0000313" key="7">
    <source>
        <dbReference type="EMBL" id="KRN93636.1"/>
    </source>
</evidence>
<comment type="caution">
    <text evidence="7">The sequence shown here is derived from an EMBL/GenBank/DDBJ whole genome shotgun (WGS) entry which is preliminary data.</text>
</comment>
<dbReference type="NCBIfam" id="TIGR00765">
    <property type="entry name" value="yihY_not_rbn"/>
    <property type="match status" value="1"/>
</dbReference>
<feature type="transmembrane region" description="Helical" evidence="6">
    <location>
        <begin position="251"/>
        <end position="275"/>
    </location>
</feature>
<dbReference type="EMBL" id="JQBX01000012">
    <property type="protein sequence ID" value="KRN93636.1"/>
    <property type="molecule type" value="Genomic_DNA"/>
</dbReference>
<evidence type="ECO:0000256" key="1">
    <source>
        <dbReference type="ARBA" id="ARBA00004651"/>
    </source>
</evidence>